<keyword evidence="2 5" id="KW-0812">Transmembrane</keyword>
<feature type="domain" description="Sodium/calcium exchanger membrane region" evidence="6">
    <location>
        <begin position="170"/>
        <end position="308"/>
    </location>
</feature>
<dbReference type="GO" id="GO:0006874">
    <property type="term" value="P:intracellular calcium ion homeostasis"/>
    <property type="evidence" value="ECO:0007669"/>
    <property type="project" value="TreeGrafter"/>
</dbReference>
<dbReference type="Gene3D" id="1.20.1420.30">
    <property type="entry name" value="NCX, central ion-binding region"/>
    <property type="match status" value="2"/>
</dbReference>
<evidence type="ECO:0000313" key="7">
    <source>
        <dbReference type="EMBL" id="UOP04341.1"/>
    </source>
</evidence>
<keyword evidence="4 5" id="KW-0472">Membrane</keyword>
<feature type="transmembrane region" description="Helical" evidence="5">
    <location>
        <begin position="203"/>
        <end position="226"/>
    </location>
</feature>
<dbReference type="InterPro" id="IPR044880">
    <property type="entry name" value="NCX_ion-bd_dom_sf"/>
</dbReference>
<dbReference type="AlphaFoldDB" id="A0A8T9MSU1"/>
<dbReference type="RefSeq" id="WP_027009533.1">
    <property type="nucleotide sequence ID" value="NZ_CP091521.1"/>
</dbReference>
<comment type="subcellular location">
    <subcellularLocation>
        <location evidence="1">Membrane</location>
        <topology evidence="1">Multi-pass membrane protein</topology>
    </subcellularLocation>
</comment>
<feature type="domain" description="Sodium/calcium exchanger membrane region" evidence="6">
    <location>
        <begin position="5"/>
        <end position="144"/>
    </location>
</feature>
<keyword evidence="3 5" id="KW-1133">Transmembrane helix</keyword>
<evidence type="ECO:0000259" key="6">
    <source>
        <dbReference type="Pfam" id="PF01699"/>
    </source>
</evidence>
<dbReference type="Proteomes" id="UP000831534">
    <property type="component" value="Chromosome"/>
</dbReference>
<proteinExistence type="predicted"/>
<dbReference type="GO" id="GO:0005886">
    <property type="term" value="C:plasma membrane"/>
    <property type="evidence" value="ECO:0007669"/>
    <property type="project" value="TreeGrafter"/>
</dbReference>
<dbReference type="KEGG" id="ckh:LVJ77_08305"/>
<gene>
    <name evidence="7" type="ORF">LVJ77_08305</name>
</gene>
<reference evidence="7" key="1">
    <citation type="journal article" date="2022" name="Res Sq">
        <title>Evolution of multicellular longitudinally dividing oral cavity symbionts (Neisseriaceae).</title>
        <authorList>
            <person name="Nyongesa S."/>
            <person name="Weber P."/>
            <person name="Bernet E."/>
            <person name="Pullido F."/>
            <person name="Nieckarz M."/>
            <person name="Delaby M."/>
            <person name="Nieves C."/>
            <person name="Viehboeck T."/>
            <person name="Krause N."/>
            <person name="Rivera-Millot A."/>
            <person name="Nakamura A."/>
            <person name="Vischer N."/>
            <person name="VanNieuwenhze M."/>
            <person name="Brun Y."/>
            <person name="Cava F."/>
            <person name="Bulgheresi S."/>
            <person name="Veyrier F."/>
        </authorList>
    </citation>
    <scope>NUCLEOTIDE SEQUENCE</scope>
    <source>
        <strain evidence="7">17694</strain>
    </source>
</reference>
<evidence type="ECO:0000256" key="3">
    <source>
        <dbReference type="ARBA" id="ARBA00022989"/>
    </source>
</evidence>
<dbReference type="Pfam" id="PF01699">
    <property type="entry name" value="Na_Ca_ex"/>
    <property type="match status" value="2"/>
</dbReference>
<dbReference type="InterPro" id="IPR004837">
    <property type="entry name" value="NaCa_Exmemb"/>
</dbReference>
<dbReference type="NCBIfam" id="TIGR00367">
    <property type="entry name" value="calcium/sodium antiporter"/>
    <property type="match status" value="1"/>
</dbReference>
<sequence length="313" mass="32491">MLYAALAVLFGLAVLVWSADRFIDGAAATTRHFGMPPLLVGMVIVGFGTSAPEMVVSVLSATDGSPGIALGNAYGSNITNIALILGITALISPIAVQKQILRGEMPVLLAVTLLTAILLWDKDLSRTDGWLMLAVLAGYMTHSVWQAWRGNTAPAEANDHGELLPLKQGIAWLLAGLALLVASSRLLVWGATGIAQNLGVSDLLIGLTVVAIGTSLPELASSVMAAKKGEHDIAVGNVIGSNLFNTLAVVGLAATIHPMPVAAEILHRDLPVMGALTLLLPLLCLNGSIGRIKGAILFAAYLAYTACLLLQVL</sequence>
<organism evidence="7 8">
    <name type="scientific">Conchiformibius kuhniae</name>
    <dbReference type="NCBI Taxonomy" id="211502"/>
    <lineage>
        <taxon>Bacteria</taxon>
        <taxon>Pseudomonadati</taxon>
        <taxon>Pseudomonadota</taxon>
        <taxon>Betaproteobacteria</taxon>
        <taxon>Neisseriales</taxon>
        <taxon>Neisseriaceae</taxon>
        <taxon>Conchiformibius</taxon>
    </lineage>
</organism>
<dbReference type="InterPro" id="IPR004481">
    <property type="entry name" value="K/Na/Ca-exchanger"/>
</dbReference>
<feature type="transmembrane region" description="Helical" evidence="5">
    <location>
        <begin position="295"/>
        <end position="312"/>
    </location>
</feature>
<evidence type="ECO:0000256" key="5">
    <source>
        <dbReference type="SAM" id="Phobius"/>
    </source>
</evidence>
<feature type="transmembrane region" description="Helical" evidence="5">
    <location>
        <begin position="37"/>
        <end position="61"/>
    </location>
</feature>
<evidence type="ECO:0000313" key="8">
    <source>
        <dbReference type="Proteomes" id="UP000831534"/>
    </source>
</evidence>
<evidence type="ECO:0000256" key="1">
    <source>
        <dbReference type="ARBA" id="ARBA00004141"/>
    </source>
</evidence>
<keyword evidence="8" id="KW-1185">Reference proteome</keyword>
<protein>
    <submittedName>
        <fullName evidence="7">Calcium/sodium antiporter</fullName>
    </submittedName>
</protein>
<feature type="transmembrane region" description="Helical" evidence="5">
    <location>
        <begin position="270"/>
        <end position="289"/>
    </location>
</feature>
<feature type="transmembrane region" description="Helical" evidence="5">
    <location>
        <begin position="73"/>
        <end position="94"/>
    </location>
</feature>
<feature type="transmembrane region" description="Helical" evidence="5">
    <location>
        <begin position="100"/>
        <end position="120"/>
    </location>
</feature>
<dbReference type="GO" id="GO:0008273">
    <property type="term" value="F:calcium, potassium:sodium antiporter activity"/>
    <property type="evidence" value="ECO:0007669"/>
    <property type="project" value="TreeGrafter"/>
</dbReference>
<accession>A0A8T9MSU1</accession>
<name>A0A8T9MSU1_9NEIS</name>
<dbReference type="PANTHER" id="PTHR10846">
    <property type="entry name" value="SODIUM/POTASSIUM/CALCIUM EXCHANGER"/>
    <property type="match status" value="1"/>
</dbReference>
<dbReference type="PANTHER" id="PTHR10846:SF8">
    <property type="entry name" value="INNER MEMBRANE PROTEIN YRBG"/>
    <property type="match status" value="1"/>
</dbReference>
<feature type="transmembrane region" description="Helical" evidence="5">
    <location>
        <begin position="168"/>
        <end position="191"/>
    </location>
</feature>
<evidence type="ECO:0000256" key="2">
    <source>
        <dbReference type="ARBA" id="ARBA00022692"/>
    </source>
</evidence>
<reference evidence="7" key="2">
    <citation type="submission" date="2024-09" db="EMBL/GenBank/DDBJ databases">
        <authorList>
            <person name="Veyrier F.J."/>
        </authorList>
    </citation>
    <scope>NUCLEOTIDE SEQUENCE</scope>
    <source>
        <strain evidence="7">17694</strain>
    </source>
</reference>
<dbReference type="EMBL" id="CP091521">
    <property type="protein sequence ID" value="UOP04341.1"/>
    <property type="molecule type" value="Genomic_DNA"/>
</dbReference>
<feature type="transmembrane region" description="Helical" evidence="5">
    <location>
        <begin position="238"/>
        <end position="258"/>
    </location>
</feature>
<evidence type="ECO:0000256" key="4">
    <source>
        <dbReference type="ARBA" id="ARBA00023136"/>
    </source>
</evidence>
<dbReference type="GO" id="GO:0005262">
    <property type="term" value="F:calcium channel activity"/>
    <property type="evidence" value="ECO:0007669"/>
    <property type="project" value="TreeGrafter"/>
</dbReference>